<organism evidence="2 3">
    <name type="scientific">Prosthecobacter algae</name>
    <dbReference type="NCBI Taxonomy" id="1144682"/>
    <lineage>
        <taxon>Bacteria</taxon>
        <taxon>Pseudomonadati</taxon>
        <taxon>Verrucomicrobiota</taxon>
        <taxon>Verrucomicrobiia</taxon>
        <taxon>Verrucomicrobiales</taxon>
        <taxon>Verrucomicrobiaceae</taxon>
        <taxon>Prosthecobacter</taxon>
    </lineage>
</organism>
<name>A0ABP9P2L0_9BACT</name>
<feature type="transmembrane region" description="Helical" evidence="1">
    <location>
        <begin position="81"/>
        <end position="101"/>
    </location>
</feature>
<dbReference type="EMBL" id="BAABIA010000004">
    <property type="protein sequence ID" value="GAA5139743.1"/>
    <property type="molecule type" value="Genomic_DNA"/>
</dbReference>
<reference evidence="3" key="1">
    <citation type="journal article" date="2019" name="Int. J. Syst. Evol. Microbiol.">
        <title>The Global Catalogue of Microorganisms (GCM) 10K type strain sequencing project: providing services to taxonomists for standard genome sequencing and annotation.</title>
        <authorList>
            <consortium name="The Broad Institute Genomics Platform"/>
            <consortium name="The Broad Institute Genome Sequencing Center for Infectious Disease"/>
            <person name="Wu L."/>
            <person name="Ma J."/>
        </authorList>
    </citation>
    <scope>NUCLEOTIDE SEQUENCE [LARGE SCALE GENOMIC DNA]</scope>
    <source>
        <strain evidence="3">JCM 18053</strain>
    </source>
</reference>
<proteinExistence type="predicted"/>
<evidence type="ECO:0000313" key="2">
    <source>
        <dbReference type="EMBL" id="GAA5139743.1"/>
    </source>
</evidence>
<comment type="caution">
    <text evidence="2">The sequence shown here is derived from an EMBL/GenBank/DDBJ whole genome shotgun (WGS) entry which is preliminary data.</text>
</comment>
<feature type="transmembrane region" description="Helical" evidence="1">
    <location>
        <begin position="42"/>
        <end position="60"/>
    </location>
</feature>
<keyword evidence="1" id="KW-0472">Membrane</keyword>
<dbReference type="Proteomes" id="UP001499852">
    <property type="component" value="Unassembled WGS sequence"/>
</dbReference>
<keyword evidence="1" id="KW-1133">Transmembrane helix</keyword>
<evidence type="ECO:0000256" key="1">
    <source>
        <dbReference type="SAM" id="Phobius"/>
    </source>
</evidence>
<keyword evidence="1" id="KW-0812">Transmembrane</keyword>
<accession>A0ABP9P2L0</accession>
<feature type="transmembrane region" description="Helical" evidence="1">
    <location>
        <begin position="113"/>
        <end position="139"/>
    </location>
</feature>
<gene>
    <name evidence="2" type="ORF">GCM10023213_21000</name>
</gene>
<evidence type="ECO:0000313" key="3">
    <source>
        <dbReference type="Proteomes" id="UP001499852"/>
    </source>
</evidence>
<sequence length="154" mass="17154">MHWTRPFQVLTLAGFSVSLTSHFLAITGTVEAFPSSVMMLHGGVFIVFIPAAIVGSRVAKGSPRKDVWKVMLAHSPAWLRRVFWSVCIYALLNFMTFTFTVPMGMPTGKDSPLGVGAAVVRAFSGHWMVFYLAAFVILYSEERRKRQSAEETVH</sequence>
<keyword evidence="3" id="KW-1185">Reference proteome</keyword>
<protein>
    <submittedName>
        <fullName evidence="2">Uncharacterized protein</fullName>
    </submittedName>
</protein>